<evidence type="ECO:0000256" key="1">
    <source>
        <dbReference type="ARBA" id="ARBA00008231"/>
    </source>
</evidence>
<organism evidence="5 6">
    <name type="scientific">Acidisoma silvae</name>
    <dbReference type="NCBI Taxonomy" id="2802396"/>
    <lineage>
        <taxon>Bacteria</taxon>
        <taxon>Pseudomonadati</taxon>
        <taxon>Pseudomonadota</taxon>
        <taxon>Alphaproteobacteria</taxon>
        <taxon>Acetobacterales</taxon>
        <taxon>Acidocellaceae</taxon>
        <taxon>Acidisoma</taxon>
    </lineage>
</organism>
<name>A0A963YS37_9PROT</name>
<keyword evidence="3" id="KW-0143">Chaperone</keyword>
<proteinExistence type="inferred from homology"/>
<dbReference type="Gene3D" id="3.30.2180.10">
    <property type="entry name" value="ATP12-like"/>
    <property type="match status" value="1"/>
</dbReference>
<dbReference type="GO" id="GO:0043461">
    <property type="term" value="P:proton-transporting ATP synthase complex assembly"/>
    <property type="evidence" value="ECO:0007669"/>
    <property type="project" value="InterPro"/>
</dbReference>
<accession>A0A963YS37</accession>
<dbReference type="InterPro" id="IPR042272">
    <property type="entry name" value="ATP12_ATP_synth-F1-assembly_N"/>
</dbReference>
<dbReference type="Pfam" id="PF07542">
    <property type="entry name" value="ATP12"/>
    <property type="match status" value="1"/>
</dbReference>
<evidence type="ECO:0000313" key="5">
    <source>
        <dbReference type="EMBL" id="MCB8875502.1"/>
    </source>
</evidence>
<dbReference type="SUPFAM" id="SSF160909">
    <property type="entry name" value="ATP12-like"/>
    <property type="match status" value="1"/>
</dbReference>
<dbReference type="RefSeq" id="WP_227321148.1">
    <property type="nucleotide sequence ID" value="NZ_JAESVB010000003.1"/>
</dbReference>
<comment type="caution">
    <text evidence="5">The sequence shown here is derived from an EMBL/GenBank/DDBJ whole genome shotgun (WGS) entry which is preliminary data.</text>
</comment>
<evidence type="ECO:0000256" key="4">
    <source>
        <dbReference type="SAM" id="Phobius"/>
    </source>
</evidence>
<evidence type="ECO:0008006" key="7">
    <source>
        <dbReference type="Google" id="ProtNLM"/>
    </source>
</evidence>
<comment type="similarity">
    <text evidence="1">Belongs to the ATP12 family.</text>
</comment>
<gene>
    <name evidence="5" type="ORF">ASILVAE211_09945</name>
</gene>
<dbReference type="PANTHER" id="PTHR21013:SF10">
    <property type="entry name" value="ATP SYNTHASE MITOCHONDRIAL F1 COMPLEX ASSEMBLY FACTOR 2"/>
    <property type="match status" value="1"/>
</dbReference>
<keyword evidence="2" id="KW-0809">Transit peptide</keyword>
<dbReference type="PANTHER" id="PTHR21013">
    <property type="entry name" value="ATP SYNTHASE MITOCHONDRIAL F1 COMPLEX ASSEMBLY FACTOR 2/ATP12 PROTEIN, MITOCHONDRIAL PRECURSOR"/>
    <property type="match status" value="1"/>
</dbReference>
<keyword evidence="4" id="KW-0812">Transmembrane</keyword>
<keyword evidence="6" id="KW-1185">Reference proteome</keyword>
<evidence type="ECO:0000256" key="2">
    <source>
        <dbReference type="ARBA" id="ARBA00022946"/>
    </source>
</evidence>
<keyword evidence="4" id="KW-0472">Membrane</keyword>
<dbReference type="AlphaFoldDB" id="A0A963YS37"/>
<sequence>MKRFWTETSITAEPGGFTLLLDGKPMRLPGGETLLIDQPALAEAIAAEWQATAPGQDVQPKNMPLTQLAATALLRIAANPTDTATAIAAYGQSDLLCYRVADPAPLAQRQQAEWQPWLDWAVQRHDALLATTTSVGFVAQSPQSLAALALAVSRHDAHGLAVLGVIVPIFGSLILGLAVTEGVLDAEEAYRLSVLDDLFQEERWGADAEAAAYRAAAQRDAMAAGRYLDLTRRDE</sequence>
<dbReference type="InterPro" id="IPR023335">
    <property type="entry name" value="ATP12_ortho_dom_sf"/>
</dbReference>
<dbReference type="InterPro" id="IPR011419">
    <property type="entry name" value="ATP12_ATP_synth-F1-assembly"/>
</dbReference>
<keyword evidence="4" id="KW-1133">Transmembrane helix</keyword>
<evidence type="ECO:0000313" key="6">
    <source>
        <dbReference type="Proteomes" id="UP000708298"/>
    </source>
</evidence>
<feature type="transmembrane region" description="Helical" evidence="4">
    <location>
        <begin position="160"/>
        <end position="179"/>
    </location>
</feature>
<reference evidence="5" key="2">
    <citation type="submission" date="2021-01" db="EMBL/GenBank/DDBJ databases">
        <authorList>
            <person name="Mieszkin S."/>
            <person name="Pouder E."/>
            <person name="Alain K."/>
        </authorList>
    </citation>
    <scope>NUCLEOTIDE SEQUENCE</scope>
    <source>
        <strain evidence="5">HW T2.11</strain>
    </source>
</reference>
<protein>
    <recommendedName>
        <fullName evidence="7">ATPase</fullName>
    </recommendedName>
</protein>
<dbReference type="EMBL" id="JAESVB010000003">
    <property type="protein sequence ID" value="MCB8875502.1"/>
    <property type="molecule type" value="Genomic_DNA"/>
</dbReference>
<dbReference type="Gene3D" id="1.10.3580.10">
    <property type="entry name" value="ATP12 ATPase"/>
    <property type="match status" value="1"/>
</dbReference>
<dbReference type="Proteomes" id="UP000708298">
    <property type="component" value="Unassembled WGS sequence"/>
</dbReference>
<reference evidence="5" key="1">
    <citation type="journal article" date="2021" name="Microorganisms">
        <title>Acidisoma silvae sp. nov. and Acidisomacellulosilytica sp. nov., Two Acidophilic Bacteria Isolated from Decaying Wood, Hydrolyzing Cellulose and Producing Poly-3-hydroxybutyrate.</title>
        <authorList>
            <person name="Mieszkin S."/>
            <person name="Pouder E."/>
            <person name="Uroz S."/>
            <person name="Simon-Colin C."/>
            <person name="Alain K."/>
        </authorList>
    </citation>
    <scope>NUCLEOTIDE SEQUENCE</scope>
    <source>
        <strain evidence="5">HW T2.11</strain>
    </source>
</reference>
<evidence type="ECO:0000256" key="3">
    <source>
        <dbReference type="ARBA" id="ARBA00023186"/>
    </source>
</evidence>